<accession>A0AAQ3UA36</accession>
<evidence type="ECO:0000256" key="7">
    <source>
        <dbReference type="SAM" id="MobiDB-lite"/>
    </source>
</evidence>
<dbReference type="EMBL" id="CP144752">
    <property type="protein sequence ID" value="WVZ88035.1"/>
    <property type="molecule type" value="Genomic_DNA"/>
</dbReference>
<dbReference type="Pfam" id="PF03942">
    <property type="entry name" value="DTW"/>
    <property type="match status" value="1"/>
</dbReference>
<keyword evidence="3" id="KW-0949">S-adenosyl-L-methionine</keyword>
<name>A0AAQ3UA36_PASNO</name>
<feature type="compositionally biased region" description="Low complexity" evidence="7">
    <location>
        <begin position="277"/>
        <end position="312"/>
    </location>
</feature>
<dbReference type="PANTHER" id="PTHR21392:SF0">
    <property type="entry name" value="TRNA-URIDINE AMINOCARBOXYPROPYLTRANSFERASE 2"/>
    <property type="match status" value="1"/>
</dbReference>
<feature type="compositionally biased region" description="Pro residues" evidence="7">
    <location>
        <begin position="313"/>
        <end position="329"/>
    </location>
</feature>
<dbReference type="Proteomes" id="UP001341281">
    <property type="component" value="Chromosome 08"/>
</dbReference>
<comment type="similarity">
    <text evidence="5">Belongs to the TDD superfamily. DTWD2 family.</text>
</comment>
<reference evidence="9 10" key="1">
    <citation type="submission" date="2024-02" db="EMBL/GenBank/DDBJ databases">
        <title>High-quality chromosome-scale genome assembly of Pensacola bahiagrass (Paspalum notatum Flugge var. saurae).</title>
        <authorList>
            <person name="Vega J.M."/>
            <person name="Podio M."/>
            <person name="Orjuela J."/>
            <person name="Siena L.A."/>
            <person name="Pessino S.C."/>
            <person name="Combes M.C."/>
            <person name="Mariac C."/>
            <person name="Albertini E."/>
            <person name="Pupilli F."/>
            <person name="Ortiz J.P.A."/>
            <person name="Leblanc O."/>
        </authorList>
    </citation>
    <scope>NUCLEOTIDE SEQUENCE [LARGE SCALE GENOMIC DNA]</scope>
    <source>
        <strain evidence="9">R1</strain>
        <tissue evidence="9">Leaf</tissue>
    </source>
</reference>
<feature type="domain" description="DTW" evidence="8">
    <location>
        <begin position="247"/>
        <end position="460"/>
    </location>
</feature>
<evidence type="ECO:0000259" key="8">
    <source>
        <dbReference type="SMART" id="SM01144"/>
    </source>
</evidence>
<feature type="region of interest" description="Disordered" evidence="7">
    <location>
        <begin position="180"/>
        <end position="251"/>
    </location>
</feature>
<keyword evidence="2" id="KW-0808">Transferase</keyword>
<feature type="compositionally biased region" description="Low complexity" evidence="7">
    <location>
        <begin position="236"/>
        <end position="246"/>
    </location>
</feature>
<proteinExistence type="inferred from homology"/>
<evidence type="ECO:0000256" key="1">
    <source>
        <dbReference type="ARBA" id="ARBA00012386"/>
    </source>
</evidence>
<dbReference type="SMART" id="SM01144">
    <property type="entry name" value="DTW"/>
    <property type="match status" value="1"/>
</dbReference>
<dbReference type="PANTHER" id="PTHR21392">
    <property type="entry name" value="TRNA-URIDINE AMINOCARBOXYPROPYLTRANSFERASE 2"/>
    <property type="match status" value="1"/>
</dbReference>
<organism evidence="9 10">
    <name type="scientific">Paspalum notatum var. saurae</name>
    <dbReference type="NCBI Taxonomy" id="547442"/>
    <lineage>
        <taxon>Eukaryota</taxon>
        <taxon>Viridiplantae</taxon>
        <taxon>Streptophyta</taxon>
        <taxon>Embryophyta</taxon>
        <taxon>Tracheophyta</taxon>
        <taxon>Spermatophyta</taxon>
        <taxon>Magnoliopsida</taxon>
        <taxon>Liliopsida</taxon>
        <taxon>Poales</taxon>
        <taxon>Poaceae</taxon>
        <taxon>PACMAD clade</taxon>
        <taxon>Panicoideae</taxon>
        <taxon>Andropogonodae</taxon>
        <taxon>Paspaleae</taxon>
        <taxon>Paspalinae</taxon>
        <taxon>Paspalum</taxon>
    </lineage>
</organism>
<keyword evidence="10" id="KW-1185">Reference proteome</keyword>
<dbReference type="AlphaFoldDB" id="A0AAQ3UA36"/>
<evidence type="ECO:0000256" key="5">
    <source>
        <dbReference type="ARBA" id="ARBA00034489"/>
    </source>
</evidence>
<feature type="region of interest" description="Disordered" evidence="7">
    <location>
        <begin position="269"/>
        <end position="358"/>
    </location>
</feature>
<dbReference type="GO" id="GO:0016432">
    <property type="term" value="F:tRNA-uridine aminocarboxypropyltransferase activity"/>
    <property type="evidence" value="ECO:0007669"/>
    <property type="project" value="UniProtKB-EC"/>
</dbReference>
<dbReference type="InterPro" id="IPR039262">
    <property type="entry name" value="DTWD2/TAPT"/>
</dbReference>
<comment type="catalytic activity">
    <reaction evidence="6">
        <text>a uridine in tRNA + S-adenosyl-L-methionine = a 3-[(3S)-3-amino-3-carboxypropyl]uridine in tRNA + S-methyl-5'-thioadenosine + H(+)</text>
        <dbReference type="Rhea" id="RHEA:62432"/>
        <dbReference type="Rhea" id="RHEA-COMP:13339"/>
        <dbReference type="Rhea" id="RHEA-COMP:16092"/>
        <dbReference type="ChEBI" id="CHEBI:15378"/>
        <dbReference type="ChEBI" id="CHEBI:17509"/>
        <dbReference type="ChEBI" id="CHEBI:59789"/>
        <dbReference type="ChEBI" id="CHEBI:65315"/>
        <dbReference type="ChEBI" id="CHEBI:82930"/>
        <dbReference type="EC" id="2.5.1.25"/>
    </reaction>
</comment>
<evidence type="ECO:0000256" key="4">
    <source>
        <dbReference type="ARBA" id="ARBA00022694"/>
    </source>
</evidence>
<dbReference type="GO" id="GO:0008033">
    <property type="term" value="P:tRNA processing"/>
    <property type="evidence" value="ECO:0007669"/>
    <property type="project" value="UniProtKB-KW"/>
</dbReference>
<dbReference type="EC" id="2.5.1.25" evidence="1"/>
<evidence type="ECO:0000256" key="6">
    <source>
        <dbReference type="ARBA" id="ARBA00048718"/>
    </source>
</evidence>
<evidence type="ECO:0000313" key="9">
    <source>
        <dbReference type="EMBL" id="WVZ88035.1"/>
    </source>
</evidence>
<dbReference type="InterPro" id="IPR005636">
    <property type="entry name" value="DTW"/>
</dbReference>
<gene>
    <name evidence="9" type="ORF">U9M48_034595</name>
</gene>
<sequence length="492" mass="52735">MRSCVSRTPGCLDMSDGSVRASWSSAPLMNTAALWNGSRTSVAIVSSAHADAHVALHRQQPTHLDAVPDSDWYASSFSPMSLRAVKHHDKVLQPHEPPLGHGHCTLRRAHDAMPIPTIGVTATLRAAMKMMAMNDLSVMMPTTRILPDWPGAGQDHSFQGAVVHRDSKAAGRESQLAPFRTGFQDIGPSPAQPSPTYNLQRTRPGPGRGERNATDPEQWDQMDLEEYHLPSDDGDTAAAAASPSPGRSVCHAGCGRPSRVCLCPHLPPPHSPPPRPSSSSTTRTRSAATRSPRCPSSRAASPTSTSSPAAASSPPPPPRSSRILPPTPAPSSSSTLRPPPPTSRTGAGRRRLPRARPTLLLLDGTWRQAKEMRAASGAFLDSLGAVPVALPVDGAADGDSMFESELVVKKEPRKGCVSTMEAVARALRMLEPKVGKGEEIEAALVGVIRAMVAFQMRKLMEHVRHLTVAPRVKMRKKKELKGEEAQRNAELN</sequence>
<evidence type="ECO:0000256" key="3">
    <source>
        <dbReference type="ARBA" id="ARBA00022691"/>
    </source>
</evidence>
<evidence type="ECO:0000256" key="2">
    <source>
        <dbReference type="ARBA" id="ARBA00022679"/>
    </source>
</evidence>
<evidence type="ECO:0000313" key="10">
    <source>
        <dbReference type="Proteomes" id="UP001341281"/>
    </source>
</evidence>
<keyword evidence="4" id="KW-0819">tRNA processing</keyword>
<protein>
    <recommendedName>
        <fullName evidence="1">tRNA-uridine aminocarboxypropyltransferase</fullName>
        <ecNumber evidence="1">2.5.1.25</ecNumber>
    </recommendedName>
</protein>